<protein>
    <submittedName>
        <fullName evidence="3">Uncharacterized protein</fullName>
    </submittedName>
</protein>
<evidence type="ECO:0000313" key="3">
    <source>
        <dbReference type="EMBL" id="KAL3791957.1"/>
    </source>
</evidence>
<evidence type="ECO:0000256" key="2">
    <source>
        <dbReference type="SAM" id="Phobius"/>
    </source>
</evidence>
<sequence>MAEAMPSHLSLTEQQQPSQHTKRSIPALIAKSLLVALCVSVLPLAPHPSRKFTTALPNAVREAFPHHATISWAKFPGRRDLQSMMQSLSWSSSAKKSFSSESSWERTELAWDSLGYNIDVLAREDHRTVLEKALDGLAQFLFPDKRKKRSNNVRRKKQSIHRRLKSIDGEYNHGGEETENSLLSNLKNYPLAASVLVIVGMISIVASFIASSDQRRLARMASRYNYNEGRNGGIVVDEEEAEILEFYEKEMEAGSFRRMLSFDYDKEDDLGVEVIRANNGSFESEGSLDLRDDAVYTQVLLNDGGSTDCQEDVFDTSEENESKQELVAESKSEVSSGVVDTDALHQESSQDDFYDCESNQSPQQSLNESMSSSISSLTSEVYQDDINASFSFSSDEGSLHNSSDTLVVTDSYQQLPPAMNQTGSPLHSETEGTIISATADTPLIKNLFRYCKTRYGDDPRPKLERRVSFNPEVKVKEIPRREVDDQFSSEKYLYFMLFLVGVVIAVFSFLPVHPSLSPIASMTRKEVLRRADTLLNAQWDVEL</sequence>
<dbReference type="EMBL" id="JALLPJ020000443">
    <property type="protein sequence ID" value="KAL3791957.1"/>
    <property type="molecule type" value="Genomic_DNA"/>
</dbReference>
<feature type="region of interest" description="Disordered" evidence="1">
    <location>
        <begin position="349"/>
        <end position="372"/>
    </location>
</feature>
<keyword evidence="2" id="KW-1133">Transmembrane helix</keyword>
<reference evidence="3 4" key="1">
    <citation type="submission" date="2024-10" db="EMBL/GenBank/DDBJ databases">
        <title>Updated reference genomes for cyclostephanoid diatoms.</title>
        <authorList>
            <person name="Roberts W.R."/>
            <person name="Alverson A.J."/>
        </authorList>
    </citation>
    <scope>NUCLEOTIDE SEQUENCE [LARGE SCALE GENOMIC DNA]</scope>
    <source>
        <strain evidence="3 4">AJA010-31</strain>
    </source>
</reference>
<dbReference type="Proteomes" id="UP001530400">
    <property type="component" value="Unassembled WGS sequence"/>
</dbReference>
<accession>A0ABD3PVX1</accession>
<keyword evidence="2" id="KW-0472">Membrane</keyword>
<organism evidence="3 4">
    <name type="scientific">Cyclotella atomus</name>
    <dbReference type="NCBI Taxonomy" id="382360"/>
    <lineage>
        <taxon>Eukaryota</taxon>
        <taxon>Sar</taxon>
        <taxon>Stramenopiles</taxon>
        <taxon>Ochrophyta</taxon>
        <taxon>Bacillariophyta</taxon>
        <taxon>Coscinodiscophyceae</taxon>
        <taxon>Thalassiosirophycidae</taxon>
        <taxon>Stephanodiscales</taxon>
        <taxon>Stephanodiscaceae</taxon>
        <taxon>Cyclotella</taxon>
    </lineage>
</organism>
<proteinExistence type="predicted"/>
<evidence type="ECO:0000256" key="1">
    <source>
        <dbReference type="SAM" id="MobiDB-lite"/>
    </source>
</evidence>
<keyword evidence="2" id="KW-0812">Transmembrane</keyword>
<evidence type="ECO:0000313" key="4">
    <source>
        <dbReference type="Proteomes" id="UP001530400"/>
    </source>
</evidence>
<name>A0ABD3PVX1_9STRA</name>
<gene>
    <name evidence="3" type="ORF">ACHAWO_009472</name>
</gene>
<keyword evidence="4" id="KW-1185">Reference proteome</keyword>
<dbReference type="AlphaFoldDB" id="A0ABD3PVX1"/>
<comment type="caution">
    <text evidence="3">The sequence shown here is derived from an EMBL/GenBank/DDBJ whole genome shotgun (WGS) entry which is preliminary data.</text>
</comment>
<feature type="transmembrane region" description="Helical" evidence="2">
    <location>
        <begin position="492"/>
        <end position="512"/>
    </location>
</feature>
<feature type="compositionally biased region" description="Low complexity" evidence="1">
    <location>
        <begin position="361"/>
        <end position="372"/>
    </location>
</feature>
<feature type="transmembrane region" description="Helical" evidence="2">
    <location>
        <begin position="189"/>
        <end position="210"/>
    </location>
</feature>